<reference evidence="2" key="1">
    <citation type="submission" date="2023-04" db="EMBL/GenBank/DDBJ databases">
        <title>Phytophthora fragariaefolia NBRC 109709.</title>
        <authorList>
            <person name="Ichikawa N."/>
            <person name="Sato H."/>
            <person name="Tonouchi N."/>
        </authorList>
    </citation>
    <scope>NUCLEOTIDE SEQUENCE</scope>
    <source>
        <strain evidence="2">NBRC 109709</strain>
    </source>
</reference>
<keyword evidence="3" id="KW-1185">Reference proteome</keyword>
<dbReference type="Gene3D" id="3.30.420.10">
    <property type="entry name" value="Ribonuclease H-like superfamily/Ribonuclease H"/>
    <property type="match status" value="1"/>
</dbReference>
<feature type="compositionally biased region" description="Low complexity" evidence="1">
    <location>
        <begin position="8"/>
        <end position="24"/>
    </location>
</feature>
<evidence type="ECO:0000256" key="1">
    <source>
        <dbReference type="SAM" id="MobiDB-lite"/>
    </source>
</evidence>
<feature type="region of interest" description="Disordered" evidence="1">
    <location>
        <begin position="1"/>
        <end position="31"/>
    </location>
</feature>
<gene>
    <name evidence="2" type="ORF">Pfra01_001593400</name>
</gene>
<dbReference type="EMBL" id="BSXT01001757">
    <property type="protein sequence ID" value="GMF44991.1"/>
    <property type="molecule type" value="Genomic_DNA"/>
</dbReference>
<dbReference type="PANTHER" id="PTHR47169">
    <property type="entry name" value="OS01G0541250 PROTEIN"/>
    <property type="match status" value="1"/>
</dbReference>
<dbReference type="GO" id="GO:0003676">
    <property type="term" value="F:nucleic acid binding"/>
    <property type="evidence" value="ECO:0007669"/>
    <property type="project" value="InterPro"/>
</dbReference>
<name>A0A9W6XSZ0_9STRA</name>
<comment type="caution">
    <text evidence="2">The sequence shown here is derived from an EMBL/GenBank/DDBJ whole genome shotgun (WGS) entry which is preliminary data.</text>
</comment>
<evidence type="ECO:0000313" key="2">
    <source>
        <dbReference type="EMBL" id="GMF44991.1"/>
    </source>
</evidence>
<dbReference type="InterPro" id="IPR036397">
    <property type="entry name" value="RNaseH_sf"/>
</dbReference>
<dbReference type="AlphaFoldDB" id="A0A9W6XSZ0"/>
<dbReference type="Proteomes" id="UP001165121">
    <property type="component" value="Unassembled WGS sequence"/>
</dbReference>
<proteinExistence type="predicted"/>
<evidence type="ECO:0000313" key="3">
    <source>
        <dbReference type="Proteomes" id="UP001165121"/>
    </source>
</evidence>
<accession>A0A9W6XSZ0</accession>
<organism evidence="2 3">
    <name type="scientific">Phytophthora fragariaefolia</name>
    <dbReference type="NCBI Taxonomy" id="1490495"/>
    <lineage>
        <taxon>Eukaryota</taxon>
        <taxon>Sar</taxon>
        <taxon>Stramenopiles</taxon>
        <taxon>Oomycota</taxon>
        <taxon>Peronosporomycetes</taxon>
        <taxon>Peronosporales</taxon>
        <taxon>Peronosporaceae</taxon>
        <taxon>Phytophthora</taxon>
    </lineage>
</organism>
<protein>
    <submittedName>
        <fullName evidence="2">Unnamed protein product</fullName>
    </submittedName>
</protein>
<sequence>MTSDDAPVRTGTAGTAPTAQATKPARPDLGGPDFLNMTGLTAARAVLDRVIEVTSNRDNQSSGQLADVRTGQGGQATPLHELVFLVPWPLRQRGATTVSRYKDDSLTWGAQKEADLHFSIDRKTAGTIWKRGEDLSRRKKSRVISQPAQSPDFNILDLSLILALHTLQQTRRMNTVTSIVDAVEGAYKELRWKTLVLTLMSVMAKCVEDEEGNQFQIPHIKKEKRRKAGKIFGRCHAARQHIAVAGWLGT</sequence>